<feature type="compositionally biased region" description="Low complexity" evidence="1">
    <location>
        <begin position="993"/>
        <end position="1002"/>
    </location>
</feature>
<dbReference type="Gene3D" id="3.40.50.300">
    <property type="entry name" value="P-loop containing nucleotide triphosphate hydrolases"/>
    <property type="match status" value="1"/>
</dbReference>
<feature type="region of interest" description="Disordered" evidence="1">
    <location>
        <begin position="1390"/>
        <end position="1480"/>
    </location>
</feature>
<feature type="compositionally biased region" description="Polar residues" evidence="1">
    <location>
        <begin position="1109"/>
        <end position="1121"/>
    </location>
</feature>
<feature type="region of interest" description="Disordered" evidence="1">
    <location>
        <begin position="1180"/>
        <end position="1369"/>
    </location>
</feature>
<organism evidence="2 3">
    <name type="scientific">Remersonia thermophila</name>
    <dbReference type="NCBI Taxonomy" id="72144"/>
    <lineage>
        <taxon>Eukaryota</taxon>
        <taxon>Fungi</taxon>
        <taxon>Dikarya</taxon>
        <taxon>Ascomycota</taxon>
        <taxon>Pezizomycotina</taxon>
        <taxon>Sordariomycetes</taxon>
        <taxon>Sordariomycetidae</taxon>
        <taxon>Sordariales</taxon>
        <taxon>Sordariales incertae sedis</taxon>
        <taxon>Remersonia</taxon>
    </lineage>
</organism>
<dbReference type="SUPFAM" id="SSF53474">
    <property type="entry name" value="alpha/beta-Hydrolases"/>
    <property type="match status" value="1"/>
</dbReference>
<sequence>MATINRQPGRFEITAVCHHPQARADIVLVHGLNGAPAKTWLAPNGVFWPTDLLPAELYDSKKKVLPANILTYGYNADVYGGFWERQRKSPSDNFIHHHAQTLVATLTAYRKSQGTERLPIIWVAHSLGGILTKRALLYSNDLRDPHQEDLRSIYVSTYGIIFLGTPHGGADIAAWGAVVERMADALVPKKIITTESVLLKTLKKDSETLQQITNHFLDIYQRFKIHMVHESHKTSAKGGMVQFLVVDAVSASPQLPGVRYYGVEATHSGMCKFESANAPGWSTISGAIRDWIVEAPEVILIRWEVEEDQRRVRANLESFERARLYDTTLRLGGQSNTALPGPGGSVLAPLLPPPTSGTPASAAAPAPDASHAPKALPPAPDPPPAPPPGHEHDREPLFIRPEKFRPNSYFIGREDELRGLHEMLMDRKRRLQGTSAVLIQCLPGGGKTHIAREYVFRHKDDYPGGVYWVRAKSRHELEHWFWRIARNEALKGLVDQRDVQELRDPSKIVPVVREWLSSQSEWLLVFDGVHFDIEGLHEFIPDARNTSIIYTSTERAVTGDPRFDNPQVMELGPLTLQEATELLLLEMERKKPWSAEDQDLAAKLVELMGRLPLMIHVAAQHLKATREPLARYLKSYRSRPKAGDLPAYKAVRDQLEIRGETAALNLMSLLVFFDQHVPVEMVMLGLSALDNTTPVKTCDATHRSASLNNTLKVLIAFALLERSESDDISPTSSRSSGHGFDRHADYLDLLRIHSVVQAFFIDTLEEQHQLPFWLERAVHLWARSYDEADRRIREDPGVGLPDDYRRFDIHGAKLLQHLRRFQRRHPKLAGARALLEERMAQIRGRIEELSHAVQAHIVDGSAAEPLTSVFDRLSTSSQSDAATIQSHDSSRLPSRVNSVRHTGGAFVQSPAALEFPQREALPWNTPYPEIPAMPPTPGILFDGYDASSAVSTAPEEDDDRNTLVISLPDTQIHVGELTDIVSLSPDPADRRPGTSSSGGRSSYFHDWQAAIPSHRVIRRQETRRYHDRAGAWRDKTISDPRVGLSPAVAVGSVVVGPSHGPTRRETVAGSSRPGPTTAQSEAAVHLHRIKQAAPPSPKLGAGGEWGNDQPASPSSARPMTLVGRNSWSVPQVVKTPATDVAEVPPEAFSSGIAQALSSPKSWTAATLRLLKKAVLPSDKKAAEKAATPARPQSQGQLSSHSHSQAPTQAAAEDGSGIVVPPSPLFRGSRSASSSPASYASPFSPPSFSGPPTEDLPPAGRPGGVPAAVRRWDTYAYPPDSTRMPSSSVAEWATAGGTGRAHGRHPEDPVSLSYPSLSPLPGTQQHPHQQLAIRGGPPGGYSSQPMSRAGSHQSSSGGVSGSAFGNTRSHTMHNYHQQHPQEYAGGALVVVHSPPTRSSSPSRRDAAATAHDANGGSGSDSVPIPTPALPIRFTSGIGTFPGVGGGGGGGGGGVPPPPSSFTRAYPPSYTETEPSPRLDPAFPDVDTSYRRWEVQNQQRQRHLRHAQPPYPTSFHQPPAPGLSTQGGRGPGPGAGAVGLGLTHGDGRGQGHGQGQAYGQIIAHDLAGVTGGSELPQTLPPPHPALPPRAVSVLVQGEGQGQGPGAGGEPMSRSASAPGKTGVAAGIRMDNGTVVGFGAPATTPSALAPAAAGPGGGSHGRAASPRGGGGGGGGGVRRGRAGSFPGTGGGRSRFEG</sequence>
<feature type="compositionally biased region" description="Gly residues" evidence="1">
    <location>
        <begin position="1664"/>
        <end position="1674"/>
    </location>
</feature>
<evidence type="ECO:0000313" key="2">
    <source>
        <dbReference type="EMBL" id="KAL2268471.1"/>
    </source>
</evidence>
<feature type="region of interest" description="Disordered" evidence="1">
    <location>
        <begin position="877"/>
        <end position="896"/>
    </location>
</feature>
<feature type="region of interest" description="Disordered" evidence="1">
    <location>
        <begin position="1494"/>
        <end position="1553"/>
    </location>
</feature>
<feature type="compositionally biased region" description="Low complexity" evidence="1">
    <location>
        <begin position="1224"/>
        <end position="1241"/>
    </location>
</feature>
<comment type="caution">
    <text evidence="2">The sequence shown here is derived from an EMBL/GenBank/DDBJ whole genome shotgun (WGS) entry which is preliminary data.</text>
</comment>
<proteinExistence type="predicted"/>
<evidence type="ECO:0000256" key="1">
    <source>
        <dbReference type="SAM" id="MobiDB-lite"/>
    </source>
</evidence>
<feature type="compositionally biased region" description="Low complexity" evidence="1">
    <location>
        <begin position="1192"/>
        <end position="1204"/>
    </location>
</feature>
<evidence type="ECO:0000313" key="3">
    <source>
        <dbReference type="Proteomes" id="UP001600064"/>
    </source>
</evidence>
<feature type="compositionally biased region" description="Gly residues" evidence="1">
    <location>
        <begin position="1683"/>
        <end position="1694"/>
    </location>
</feature>
<dbReference type="GeneID" id="98124326"/>
<feature type="region of interest" description="Disordered" evidence="1">
    <location>
        <begin position="1645"/>
        <end position="1694"/>
    </location>
</feature>
<feature type="region of interest" description="Disordered" evidence="1">
    <location>
        <begin position="1053"/>
        <end position="1121"/>
    </location>
</feature>
<reference evidence="2 3" key="1">
    <citation type="journal article" date="2024" name="Commun. Biol.">
        <title>Comparative genomic analysis of thermophilic fungi reveals convergent evolutionary adaptations and gene losses.</title>
        <authorList>
            <person name="Steindorff A.S."/>
            <person name="Aguilar-Pontes M.V."/>
            <person name="Robinson A.J."/>
            <person name="Andreopoulos B."/>
            <person name="LaButti K."/>
            <person name="Kuo A."/>
            <person name="Mondo S."/>
            <person name="Riley R."/>
            <person name="Otillar R."/>
            <person name="Haridas S."/>
            <person name="Lipzen A."/>
            <person name="Grimwood J."/>
            <person name="Schmutz J."/>
            <person name="Clum A."/>
            <person name="Reid I.D."/>
            <person name="Moisan M.C."/>
            <person name="Butler G."/>
            <person name="Nguyen T.T.M."/>
            <person name="Dewar K."/>
            <person name="Conant G."/>
            <person name="Drula E."/>
            <person name="Henrissat B."/>
            <person name="Hansel C."/>
            <person name="Singer S."/>
            <person name="Hutchinson M.I."/>
            <person name="de Vries R.P."/>
            <person name="Natvig D.O."/>
            <person name="Powell A.J."/>
            <person name="Tsang A."/>
            <person name="Grigoriev I.V."/>
        </authorList>
    </citation>
    <scope>NUCLEOTIDE SEQUENCE [LARGE SCALE GENOMIC DNA]</scope>
    <source>
        <strain evidence="2 3">ATCC 22073</strain>
    </source>
</reference>
<feature type="region of interest" description="Disordered" evidence="1">
    <location>
        <begin position="335"/>
        <end position="398"/>
    </location>
</feature>
<dbReference type="RefSeq" id="XP_070867195.1">
    <property type="nucleotide sequence ID" value="XM_071009682.1"/>
</dbReference>
<name>A0ABR4DDN9_9PEZI</name>
<feature type="region of interest" description="Disordered" evidence="1">
    <location>
        <begin position="982"/>
        <end position="1003"/>
    </location>
</feature>
<feature type="compositionally biased region" description="Low complexity" evidence="1">
    <location>
        <begin position="1308"/>
        <end position="1320"/>
    </location>
</feature>
<dbReference type="SUPFAM" id="SSF52540">
    <property type="entry name" value="P-loop containing nucleoside triphosphate hydrolases"/>
    <property type="match status" value="1"/>
</dbReference>
<feature type="compositionally biased region" description="Gly residues" evidence="1">
    <location>
        <begin position="1596"/>
        <end position="1606"/>
    </location>
</feature>
<feature type="compositionally biased region" description="Basic and acidic residues" evidence="1">
    <location>
        <begin position="389"/>
        <end position="398"/>
    </location>
</feature>
<feature type="compositionally biased region" description="Gly residues" evidence="1">
    <location>
        <begin position="1523"/>
        <end position="1553"/>
    </location>
</feature>
<dbReference type="PANTHER" id="PTHR48187">
    <property type="entry name" value="LD21810P"/>
    <property type="match status" value="1"/>
</dbReference>
<dbReference type="PANTHER" id="PTHR48187:SF2">
    <property type="entry name" value="LD21810P"/>
    <property type="match status" value="1"/>
</dbReference>
<feature type="compositionally biased region" description="Gly residues" evidence="1">
    <location>
        <begin position="1438"/>
        <end position="1452"/>
    </location>
</feature>
<accession>A0ABR4DDN9</accession>
<dbReference type="InterPro" id="IPR029058">
    <property type="entry name" value="AB_hydrolase_fold"/>
</dbReference>
<dbReference type="Proteomes" id="UP001600064">
    <property type="component" value="Unassembled WGS sequence"/>
</dbReference>
<feature type="compositionally biased region" description="Low complexity" evidence="1">
    <location>
        <begin position="1349"/>
        <end position="1364"/>
    </location>
</feature>
<dbReference type="InterPro" id="IPR027417">
    <property type="entry name" value="P-loop_NTPase"/>
</dbReference>
<evidence type="ECO:0008006" key="4">
    <source>
        <dbReference type="Google" id="ProtNLM"/>
    </source>
</evidence>
<feature type="compositionally biased region" description="Pro residues" evidence="1">
    <location>
        <begin position="375"/>
        <end position="388"/>
    </location>
</feature>
<protein>
    <recommendedName>
        <fullName evidence="4">DUF676 domain-containing protein</fullName>
    </recommendedName>
</protein>
<feature type="region of interest" description="Disordered" evidence="1">
    <location>
        <begin position="1595"/>
        <end position="1622"/>
    </location>
</feature>
<keyword evidence="3" id="KW-1185">Reference proteome</keyword>
<dbReference type="EMBL" id="JAZGUE010000003">
    <property type="protein sequence ID" value="KAL2268471.1"/>
    <property type="molecule type" value="Genomic_DNA"/>
</dbReference>
<dbReference type="Gene3D" id="3.40.50.1820">
    <property type="entry name" value="alpha/beta hydrolase"/>
    <property type="match status" value="1"/>
</dbReference>
<feature type="compositionally biased region" description="Low complexity" evidence="1">
    <location>
        <begin position="357"/>
        <end position="374"/>
    </location>
</feature>
<gene>
    <name evidence="2" type="ORF">VTJ83DRAFT_3317</name>
</gene>